<protein>
    <recommendedName>
        <fullName evidence="5">Outer membrane protein beta-barrel domain-containing protein</fullName>
    </recommendedName>
</protein>
<accession>A0ABV9N426</accession>
<dbReference type="Proteomes" id="UP001595953">
    <property type="component" value="Unassembled WGS sequence"/>
</dbReference>
<dbReference type="RefSeq" id="WP_387962765.1">
    <property type="nucleotide sequence ID" value="NZ_JBHSGP010000014.1"/>
</dbReference>
<sequence>MNTITKFVVLGMLCLHAGNLNAQDTDQKTNNSIKIESLQDLKETIKNEERELLKKEVEAINLRLDQGELTEAEAENLKKEAAQKRALNIENRLAILDNKIELLKRNAEGYDRDDSDKGDYIGISIGGENESFAGFRIKNQHNKYRKYDKRSSSELVFAIGVNNTLIDGESIGDSYKTLGSGFVELGWAWKTRVFQNSNAFRLKYGFSFQWNKLSPQDDKYFVQNGDVTTLEDFPTDLIESEFRVTNLVVPIHFEFGPSKKVERDNYFRYSTHNKFKIGVGGYAGFNIGTQQKLRFKEDGDRVKQKIRRNYNTSDFIYGLSAYVGIDNVSLYAKYDLNSLFKDQAIDQNNISLGLRFDLD</sequence>
<proteinExistence type="predicted"/>
<evidence type="ECO:0008006" key="5">
    <source>
        <dbReference type="Google" id="ProtNLM"/>
    </source>
</evidence>
<evidence type="ECO:0000256" key="2">
    <source>
        <dbReference type="SAM" id="SignalP"/>
    </source>
</evidence>
<feature type="signal peptide" evidence="2">
    <location>
        <begin position="1"/>
        <end position="22"/>
    </location>
</feature>
<keyword evidence="2" id="KW-0732">Signal</keyword>
<organism evidence="3 4">
    <name type="scientific">Geojedonia litorea</name>
    <dbReference type="NCBI Taxonomy" id="1268269"/>
    <lineage>
        <taxon>Bacteria</taxon>
        <taxon>Pseudomonadati</taxon>
        <taxon>Bacteroidota</taxon>
        <taxon>Flavobacteriia</taxon>
        <taxon>Flavobacteriales</taxon>
        <taxon>Flavobacteriaceae</taxon>
        <taxon>Geojedonia</taxon>
    </lineage>
</organism>
<comment type="caution">
    <text evidence="3">The sequence shown here is derived from an EMBL/GenBank/DDBJ whole genome shotgun (WGS) entry which is preliminary data.</text>
</comment>
<evidence type="ECO:0000313" key="4">
    <source>
        <dbReference type="Proteomes" id="UP001595953"/>
    </source>
</evidence>
<reference evidence="4" key="1">
    <citation type="journal article" date="2019" name="Int. J. Syst. Evol. Microbiol.">
        <title>The Global Catalogue of Microorganisms (GCM) 10K type strain sequencing project: providing services to taxonomists for standard genome sequencing and annotation.</title>
        <authorList>
            <consortium name="The Broad Institute Genomics Platform"/>
            <consortium name="The Broad Institute Genome Sequencing Center for Infectious Disease"/>
            <person name="Wu L."/>
            <person name="Ma J."/>
        </authorList>
    </citation>
    <scope>NUCLEOTIDE SEQUENCE [LARGE SCALE GENOMIC DNA]</scope>
    <source>
        <strain evidence="4">CCUG 63682</strain>
    </source>
</reference>
<feature type="chain" id="PRO_5047264427" description="Outer membrane protein beta-barrel domain-containing protein" evidence="2">
    <location>
        <begin position="23"/>
        <end position="359"/>
    </location>
</feature>
<keyword evidence="1" id="KW-0175">Coiled coil</keyword>
<feature type="coiled-coil region" evidence="1">
    <location>
        <begin position="31"/>
        <end position="113"/>
    </location>
</feature>
<gene>
    <name evidence="3" type="ORF">ACFO5O_08405</name>
</gene>
<name>A0ABV9N426_9FLAO</name>
<evidence type="ECO:0000313" key="3">
    <source>
        <dbReference type="EMBL" id="MFC4722340.1"/>
    </source>
</evidence>
<dbReference type="EMBL" id="JBHSGP010000014">
    <property type="protein sequence ID" value="MFC4722340.1"/>
    <property type="molecule type" value="Genomic_DNA"/>
</dbReference>
<evidence type="ECO:0000256" key="1">
    <source>
        <dbReference type="SAM" id="Coils"/>
    </source>
</evidence>
<keyword evidence="4" id="KW-1185">Reference proteome</keyword>